<feature type="region of interest" description="Disordered" evidence="2">
    <location>
        <begin position="1"/>
        <end position="44"/>
    </location>
</feature>
<evidence type="ECO:0000313" key="3">
    <source>
        <dbReference type="EMBL" id="RLN11692.1"/>
    </source>
</evidence>
<dbReference type="Proteomes" id="UP000275267">
    <property type="component" value="Unassembled WGS sequence"/>
</dbReference>
<proteinExistence type="predicted"/>
<accession>A0A3L6RZT9</accession>
<dbReference type="AlphaFoldDB" id="A0A3L6RZT9"/>
<evidence type="ECO:0000313" key="4">
    <source>
        <dbReference type="Proteomes" id="UP000275267"/>
    </source>
</evidence>
<gene>
    <name evidence="3" type="ORF">C2845_PM09G15420</name>
</gene>
<evidence type="ECO:0000256" key="2">
    <source>
        <dbReference type="SAM" id="MobiDB-lite"/>
    </source>
</evidence>
<organism evidence="3 4">
    <name type="scientific">Panicum miliaceum</name>
    <name type="common">Proso millet</name>
    <name type="synonym">Broomcorn millet</name>
    <dbReference type="NCBI Taxonomy" id="4540"/>
    <lineage>
        <taxon>Eukaryota</taxon>
        <taxon>Viridiplantae</taxon>
        <taxon>Streptophyta</taxon>
        <taxon>Embryophyta</taxon>
        <taxon>Tracheophyta</taxon>
        <taxon>Spermatophyta</taxon>
        <taxon>Magnoliopsida</taxon>
        <taxon>Liliopsida</taxon>
        <taxon>Poales</taxon>
        <taxon>Poaceae</taxon>
        <taxon>PACMAD clade</taxon>
        <taxon>Panicoideae</taxon>
        <taxon>Panicodae</taxon>
        <taxon>Paniceae</taxon>
        <taxon>Panicinae</taxon>
        <taxon>Panicum</taxon>
        <taxon>Panicum sect. Panicum</taxon>
    </lineage>
</organism>
<keyword evidence="1" id="KW-0175">Coiled coil</keyword>
<name>A0A3L6RZT9_PANMI</name>
<comment type="caution">
    <text evidence="3">The sequence shown here is derived from an EMBL/GenBank/DDBJ whole genome shotgun (WGS) entry which is preliminary data.</text>
</comment>
<protein>
    <submittedName>
        <fullName evidence="3">Uncharacterized protein</fullName>
    </submittedName>
</protein>
<evidence type="ECO:0000256" key="1">
    <source>
        <dbReference type="SAM" id="Coils"/>
    </source>
</evidence>
<dbReference type="EMBL" id="PQIB02000006">
    <property type="protein sequence ID" value="RLN11692.1"/>
    <property type="molecule type" value="Genomic_DNA"/>
</dbReference>
<sequence>MPGPSPRRKERDDSVDSSPRTSKIKRHISLPPITRPGEQYENEDEKVLKGPKVLQLLHTIVKMREEHKALTDQVAELALELKSARDDYNTLHRGPGVKIERLEKKVGKGN</sequence>
<reference evidence="4" key="1">
    <citation type="journal article" date="2019" name="Nat. Commun.">
        <title>The genome of broomcorn millet.</title>
        <authorList>
            <person name="Zou C."/>
            <person name="Miki D."/>
            <person name="Li D."/>
            <person name="Tang Q."/>
            <person name="Xiao L."/>
            <person name="Rajput S."/>
            <person name="Deng P."/>
            <person name="Jia W."/>
            <person name="Huang R."/>
            <person name="Zhang M."/>
            <person name="Sun Y."/>
            <person name="Hu J."/>
            <person name="Fu X."/>
            <person name="Schnable P.S."/>
            <person name="Li F."/>
            <person name="Zhang H."/>
            <person name="Feng B."/>
            <person name="Zhu X."/>
            <person name="Liu R."/>
            <person name="Schnable J.C."/>
            <person name="Zhu J.-K."/>
            <person name="Zhang H."/>
        </authorList>
    </citation>
    <scope>NUCLEOTIDE SEQUENCE [LARGE SCALE GENOMIC DNA]</scope>
</reference>
<keyword evidence="4" id="KW-1185">Reference proteome</keyword>
<feature type="coiled-coil region" evidence="1">
    <location>
        <begin position="60"/>
        <end position="87"/>
    </location>
</feature>